<evidence type="ECO:0000256" key="2">
    <source>
        <dbReference type="SAM" id="MobiDB-lite"/>
    </source>
</evidence>
<dbReference type="InterPro" id="IPR035979">
    <property type="entry name" value="RBD_domain_sf"/>
</dbReference>
<organism evidence="4 5">
    <name type="scientific">Turnera subulata</name>
    <dbReference type="NCBI Taxonomy" id="218843"/>
    <lineage>
        <taxon>Eukaryota</taxon>
        <taxon>Viridiplantae</taxon>
        <taxon>Streptophyta</taxon>
        <taxon>Embryophyta</taxon>
        <taxon>Tracheophyta</taxon>
        <taxon>Spermatophyta</taxon>
        <taxon>Magnoliopsida</taxon>
        <taxon>eudicotyledons</taxon>
        <taxon>Gunneridae</taxon>
        <taxon>Pentapetalae</taxon>
        <taxon>rosids</taxon>
        <taxon>fabids</taxon>
        <taxon>Malpighiales</taxon>
        <taxon>Passifloraceae</taxon>
        <taxon>Turnera</taxon>
    </lineage>
</organism>
<gene>
    <name evidence="4" type="ORF">Tsubulata_022888</name>
</gene>
<evidence type="ECO:0000256" key="1">
    <source>
        <dbReference type="PROSITE-ProRule" id="PRU00176"/>
    </source>
</evidence>
<feature type="region of interest" description="Disordered" evidence="2">
    <location>
        <begin position="349"/>
        <end position="383"/>
    </location>
</feature>
<name>A0A9Q0JAH1_9ROSI</name>
<feature type="compositionally biased region" description="Low complexity" evidence="2">
    <location>
        <begin position="531"/>
        <end position="549"/>
    </location>
</feature>
<evidence type="ECO:0000313" key="5">
    <source>
        <dbReference type="Proteomes" id="UP001141552"/>
    </source>
</evidence>
<dbReference type="SMART" id="SM00360">
    <property type="entry name" value="RRM"/>
    <property type="match status" value="1"/>
</dbReference>
<protein>
    <recommendedName>
        <fullName evidence="3">RRM domain-containing protein</fullName>
    </recommendedName>
</protein>
<dbReference type="InterPro" id="IPR000504">
    <property type="entry name" value="RRM_dom"/>
</dbReference>
<feature type="compositionally biased region" description="Pro residues" evidence="2">
    <location>
        <begin position="46"/>
        <end position="60"/>
    </location>
</feature>
<dbReference type="Proteomes" id="UP001141552">
    <property type="component" value="Unassembled WGS sequence"/>
</dbReference>
<evidence type="ECO:0000259" key="3">
    <source>
        <dbReference type="PROSITE" id="PS50102"/>
    </source>
</evidence>
<feature type="compositionally biased region" description="Polar residues" evidence="2">
    <location>
        <begin position="1"/>
        <end position="17"/>
    </location>
</feature>
<evidence type="ECO:0000313" key="4">
    <source>
        <dbReference type="EMBL" id="KAJ4833670.1"/>
    </source>
</evidence>
<dbReference type="CDD" id="cd00590">
    <property type="entry name" value="RRM_SF"/>
    <property type="match status" value="1"/>
</dbReference>
<accession>A0A9Q0JAH1</accession>
<feature type="compositionally biased region" description="Pro residues" evidence="2">
    <location>
        <begin position="26"/>
        <end position="37"/>
    </location>
</feature>
<dbReference type="EMBL" id="JAKUCV010004893">
    <property type="protein sequence ID" value="KAJ4833670.1"/>
    <property type="molecule type" value="Genomic_DNA"/>
</dbReference>
<feature type="region of interest" description="Disordered" evidence="2">
    <location>
        <begin position="530"/>
        <end position="549"/>
    </location>
</feature>
<dbReference type="InterPro" id="IPR012677">
    <property type="entry name" value="Nucleotide-bd_a/b_plait_sf"/>
</dbReference>
<feature type="compositionally biased region" description="Low complexity" evidence="2">
    <location>
        <begin position="367"/>
        <end position="378"/>
    </location>
</feature>
<dbReference type="GO" id="GO:0003723">
    <property type="term" value="F:RNA binding"/>
    <property type="evidence" value="ECO:0007669"/>
    <property type="project" value="UniProtKB-UniRule"/>
</dbReference>
<feature type="region of interest" description="Disordered" evidence="2">
    <location>
        <begin position="597"/>
        <end position="625"/>
    </location>
</feature>
<feature type="domain" description="RRM" evidence="3">
    <location>
        <begin position="83"/>
        <end position="160"/>
    </location>
</feature>
<feature type="region of interest" description="Disordered" evidence="2">
    <location>
        <begin position="1"/>
        <end position="64"/>
    </location>
</feature>
<keyword evidence="5" id="KW-1185">Reference proteome</keyword>
<dbReference type="PANTHER" id="PTHR24216:SF65">
    <property type="entry name" value="PAXILLIN-LIKE PROTEIN 1"/>
    <property type="match status" value="1"/>
</dbReference>
<dbReference type="PANTHER" id="PTHR24216">
    <property type="entry name" value="PAXILLIN-RELATED"/>
    <property type="match status" value="1"/>
</dbReference>
<proteinExistence type="predicted"/>
<sequence>MSPNLPNTRPAHNQPSASPLCSPYPTLLPPSLTPPLPKTSVNPTNTSPPHPTAHPSPQAPKPLHFSKWSRSRIQNFINNQKVVNLYVDNLPLQWSAVELHLIFSKFGEVIDVYIPAKKAKNGKRFCFARFSGCQDTPRLISSINHIRVGNGFLHALIARSRTHQQKTTVHKPIQVPPPPPPHTLAQNSFSNTVKTSIPPIHTIANPISNKASIYFTPHPNETEWLSRCAFGFLSEPLNPPILSQLFQFHGHQISVSEFGGGSILIHFLSPETMTLFFESNPHWTSNIFALLRPWRKDDRPSNRKCWIRAWGVPLHARSLVHIDGSNYQVTVDELPDFLPNSVTPPHDFPYPPFLSTTKHNPLPTNPSPQQSQSNLPSTKPVTVAYPPRSHHSDPFNLWPIIENTKLSNISLACPDNLLSQSSSAKPSTEEALACSHPLSSKLDDTSKAARVCHSPCNSSTGSSPANSPMSSPVSACSSYGLSSVLGPVISFNNSDLAPIRSILPRPAFKRAQSLPNLYLSLSSSFPKPMKLLPSQPSSSHSLPSSPSTCLTPLNSSLGAQITTSSFKTCSIHTSSETLTPHTTHPAHSSLSLSLTSSYHHTHKPQPTLPSQSPPTALKPNAPYNLGMPLDETAQIMPKVATPLPLHWSKRKARTGAGLAMTRKSFSPTVVLPLSFSCLVSSQGTLGVLILPTSTIKLKR</sequence>
<keyword evidence="1" id="KW-0694">RNA-binding</keyword>
<reference evidence="4" key="1">
    <citation type="submission" date="2022-02" db="EMBL/GenBank/DDBJ databases">
        <authorList>
            <person name="Henning P.M."/>
            <person name="McCubbin A.G."/>
            <person name="Shore J.S."/>
        </authorList>
    </citation>
    <scope>NUCLEOTIDE SEQUENCE</scope>
    <source>
        <strain evidence="4">F60SS</strain>
        <tissue evidence="4">Leaves</tissue>
    </source>
</reference>
<dbReference type="AlphaFoldDB" id="A0A9Q0JAH1"/>
<comment type="caution">
    <text evidence="4">The sequence shown here is derived from an EMBL/GenBank/DDBJ whole genome shotgun (WGS) entry which is preliminary data.</text>
</comment>
<reference evidence="4" key="2">
    <citation type="journal article" date="2023" name="Plants (Basel)">
        <title>Annotation of the Turnera subulata (Passifloraceae) Draft Genome Reveals the S-Locus Evolved after the Divergence of Turneroideae from Passifloroideae in a Stepwise Manner.</title>
        <authorList>
            <person name="Henning P.M."/>
            <person name="Roalson E.H."/>
            <person name="Mir W."/>
            <person name="McCubbin A.G."/>
            <person name="Shore J.S."/>
        </authorList>
    </citation>
    <scope>NUCLEOTIDE SEQUENCE</scope>
    <source>
        <strain evidence="4">F60SS</strain>
    </source>
</reference>
<dbReference type="OrthoDB" id="861279at2759"/>
<dbReference type="Gene3D" id="3.30.70.330">
    <property type="match status" value="1"/>
</dbReference>
<dbReference type="Pfam" id="PF00076">
    <property type="entry name" value="RRM_1"/>
    <property type="match status" value="1"/>
</dbReference>
<dbReference type="PROSITE" id="PS50102">
    <property type="entry name" value="RRM"/>
    <property type="match status" value="1"/>
</dbReference>
<feature type="compositionally biased region" description="Low complexity" evidence="2">
    <location>
        <begin position="597"/>
        <end position="617"/>
    </location>
</feature>
<dbReference type="SUPFAM" id="SSF54928">
    <property type="entry name" value="RNA-binding domain, RBD"/>
    <property type="match status" value="1"/>
</dbReference>